<proteinExistence type="predicted"/>
<name>A0ABQ8XPK8_9EUKA</name>
<protein>
    <submittedName>
        <fullName evidence="2">Hydroxymethylglutaryl-coa synthase a</fullName>
    </submittedName>
</protein>
<evidence type="ECO:0000313" key="3">
    <source>
        <dbReference type="Proteomes" id="UP001150062"/>
    </source>
</evidence>
<evidence type="ECO:0000313" key="2">
    <source>
        <dbReference type="EMBL" id="KAJ6234552.1"/>
    </source>
</evidence>
<sequence>MDSEFPVVEGKLSFGCCLGAIENCYECFQQKFTLCKKKMVNNGWLENNQVVVGINEELGMKIKSSSNICYDLLII</sequence>
<gene>
    <name evidence="2" type="ORF">M0813_29143</name>
</gene>
<dbReference type="Pfam" id="PF08540">
    <property type="entry name" value="HMG_CoA_synt_C"/>
    <property type="match status" value="1"/>
</dbReference>
<evidence type="ECO:0000259" key="1">
    <source>
        <dbReference type="Pfam" id="PF08540"/>
    </source>
</evidence>
<accession>A0ABQ8XPK8</accession>
<dbReference type="EMBL" id="JAOAOG010000269">
    <property type="protein sequence ID" value="KAJ6234552.1"/>
    <property type="molecule type" value="Genomic_DNA"/>
</dbReference>
<organism evidence="2 3">
    <name type="scientific">Anaeramoeba flamelloides</name>
    <dbReference type="NCBI Taxonomy" id="1746091"/>
    <lineage>
        <taxon>Eukaryota</taxon>
        <taxon>Metamonada</taxon>
        <taxon>Anaeramoebidae</taxon>
        <taxon>Anaeramoeba</taxon>
    </lineage>
</organism>
<reference evidence="2" key="1">
    <citation type="submission" date="2022-08" db="EMBL/GenBank/DDBJ databases">
        <title>Novel sulfate-reducing endosymbionts in the free-living metamonad Anaeramoeba.</title>
        <authorList>
            <person name="Jerlstrom-Hultqvist J."/>
            <person name="Cepicka I."/>
            <person name="Gallot-Lavallee L."/>
            <person name="Salas-Leiva D."/>
            <person name="Curtis B.A."/>
            <person name="Zahonova K."/>
            <person name="Pipaliya S."/>
            <person name="Dacks J."/>
            <person name="Roger A.J."/>
        </authorList>
    </citation>
    <scope>NUCLEOTIDE SEQUENCE</scope>
    <source>
        <strain evidence="2">Schooner1</strain>
    </source>
</reference>
<comment type="caution">
    <text evidence="2">The sequence shown here is derived from an EMBL/GenBank/DDBJ whole genome shotgun (WGS) entry which is preliminary data.</text>
</comment>
<dbReference type="InterPro" id="IPR013746">
    <property type="entry name" value="HMG_CoA_synt_C_dom"/>
</dbReference>
<feature type="domain" description="Hydroxymethylglutaryl-coenzyme A synthase C-terminal" evidence="1">
    <location>
        <begin position="1"/>
        <end position="46"/>
    </location>
</feature>
<keyword evidence="3" id="KW-1185">Reference proteome</keyword>
<dbReference type="Proteomes" id="UP001150062">
    <property type="component" value="Unassembled WGS sequence"/>
</dbReference>